<gene>
    <name evidence="1" type="ORF">GSM42_05295</name>
</gene>
<dbReference type="EMBL" id="WUUL01000003">
    <property type="protein sequence ID" value="MXQ53156.1"/>
    <property type="molecule type" value="Genomic_DNA"/>
</dbReference>
<organism evidence="1 2">
    <name type="scientific">Shimazuella alba</name>
    <dbReference type="NCBI Taxonomy" id="2690964"/>
    <lineage>
        <taxon>Bacteria</taxon>
        <taxon>Bacillati</taxon>
        <taxon>Bacillota</taxon>
        <taxon>Bacilli</taxon>
        <taxon>Bacillales</taxon>
        <taxon>Thermoactinomycetaceae</taxon>
        <taxon>Shimazuella</taxon>
    </lineage>
</organism>
<dbReference type="Proteomes" id="UP000430692">
    <property type="component" value="Unassembled WGS sequence"/>
</dbReference>
<protein>
    <submittedName>
        <fullName evidence="1">Uncharacterized protein</fullName>
    </submittedName>
</protein>
<proteinExistence type="predicted"/>
<reference evidence="1 2" key="1">
    <citation type="submission" date="2019-12" db="EMBL/GenBank/DDBJ databases">
        <title>Whole-genome analyses of novel actinobacteria.</title>
        <authorList>
            <person name="Sahin N."/>
            <person name="Saygin H."/>
        </authorList>
    </citation>
    <scope>NUCLEOTIDE SEQUENCE [LARGE SCALE GENOMIC DNA]</scope>
    <source>
        <strain evidence="1 2">KC615</strain>
    </source>
</reference>
<dbReference type="RefSeq" id="WP_160800521.1">
    <property type="nucleotide sequence ID" value="NZ_WUUL01000003.1"/>
</dbReference>
<keyword evidence="2" id="KW-1185">Reference proteome</keyword>
<sequence length="87" mass="9771">MHVTEAAALTLATVFGTVSPSRACVAERTHLIVGTQIQRELEENRADLQQLTIDGRSLFYQTDAHACPIVELMSCHNQRQEQRTYIS</sequence>
<evidence type="ECO:0000313" key="2">
    <source>
        <dbReference type="Proteomes" id="UP000430692"/>
    </source>
</evidence>
<accession>A0A6I4VTG7</accession>
<name>A0A6I4VTG7_9BACL</name>
<comment type="caution">
    <text evidence="1">The sequence shown here is derived from an EMBL/GenBank/DDBJ whole genome shotgun (WGS) entry which is preliminary data.</text>
</comment>
<evidence type="ECO:0000313" key="1">
    <source>
        <dbReference type="EMBL" id="MXQ53156.1"/>
    </source>
</evidence>
<dbReference type="AlphaFoldDB" id="A0A6I4VTG7"/>